<dbReference type="GO" id="GO:0004488">
    <property type="term" value="F:methylenetetrahydrofolate dehydrogenase (NADP+) activity"/>
    <property type="evidence" value="ECO:0007669"/>
    <property type="project" value="InterPro"/>
</dbReference>
<accession>D7FWG9</accession>
<dbReference type="SUPFAM" id="SSF51735">
    <property type="entry name" value="NAD(P)-binding Rossmann-fold domains"/>
    <property type="match status" value="1"/>
</dbReference>
<name>D7FWG9_ECTSI</name>
<dbReference type="InterPro" id="IPR020630">
    <property type="entry name" value="THF_DH/CycHdrlase_cat_dom"/>
</dbReference>
<dbReference type="Pfam" id="PF02882">
    <property type="entry name" value="THF_DHG_CYH_C"/>
    <property type="match status" value="1"/>
</dbReference>
<dbReference type="Proteomes" id="UP000002630">
    <property type="component" value="Unassembled WGS sequence"/>
</dbReference>
<reference evidence="3 4" key="1">
    <citation type="journal article" date="2010" name="Nature">
        <title>The Ectocarpus genome and the independent evolution of multicellularity in brown algae.</title>
        <authorList>
            <person name="Cock J.M."/>
            <person name="Sterck L."/>
            <person name="Rouze P."/>
            <person name="Scornet D."/>
            <person name="Allen A.E."/>
            <person name="Amoutzias G."/>
            <person name="Anthouard V."/>
            <person name="Artiguenave F."/>
            <person name="Aury J.M."/>
            <person name="Badger J.H."/>
            <person name="Beszteri B."/>
            <person name="Billiau K."/>
            <person name="Bonnet E."/>
            <person name="Bothwell J.H."/>
            <person name="Bowler C."/>
            <person name="Boyen C."/>
            <person name="Brownlee C."/>
            <person name="Carrano C.J."/>
            <person name="Charrier B."/>
            <person name="Cho G.Y."/>
            <person name="Coelho S.M."/>
            <person name="Collen J."/>
            <person name="Corre E."/>
            <person name="Da Silva C."/>
            <person name="Delage L."/>
            <person name="Delaroque N."/>
            <person name="Dittami S.M."/>
            <person name="Doulbeau S."/>
            <person name="Elias M."/>
            <person name="Farnham G."/>
            <person name="Gachon C.M."/>
            <person name="Gschloessl B."/>
            <person name="Heesch S."/>
            <person name="Jabbari K."/>
            <person name="Jubin C."/>
            <person name="Kawai H."/>
            <person name="Kimura K."/>
            <person name="Kloareg B."/>
            <person name="Kupper F.C."/>
            <person name="Lang D."/>
            <person name="Le Bail A."/>
            <person name="Leblanc C."/>
            <person name="Lerouge P."/>
            <person name="Lohr M."/>
            <person name="Lopez P.J."/>
            <person name="Martens C."/>
            <person name="Maumus F."/>
            <person name="Michel G."/>
            <person name="Miranda-Saavedra D."/>
            <person name="Morales J."/>
            <person name="Moreau H."/>
            <person name="Motomura T."/>
            <person name="Nagasato C."/>
            <person name="Napoli C.A."/>
            <person name="Nelson D.R."/>
            <person name="Nyvall-Collen P."/>
            <person name="Peters A.F."/>
            <person name="Pommier C."/>
            <person name="Potin P."/>
            <person name="Poulain J."/>
            <person name="Quesneville H."/>
            <person name="Read B."/>
            <person name="Rensing S.A."/>
            <person name="Ritter A."/>
            <person name="Rousvoal S."/>
            <person name="Samanta M."/>
            <person name="Samson G."/>
            <person name="Schroeder D.C."/>
            <person name="Segurens B."/>
            <person name="Strittmatter M."/>
            <person name="Tonon T."/>
            <person name="Tregear J.W."/>
            <person name="Valentin K."/>
            <person name="von Dassow P."/>
            <person name="Yamagishi T."/>
            <person name="Van de Peer Y."/>
            <person name="Wincker P."/>
        </authorList>
    </citation>
    <scope>NUCLEOTIDE SEQUENCE [LARGE SCALE GENOMIC DNA]</scope>
    <source>
        <strain evidence="4">Ec32 / CCAP1310/4</strain>
    </source>
</reference>
<organism evidence="3 4">
    <name type="scientific">Ectocarpus siliculosus</name>
    <name type="common">Brown alga</name>
    <name type="synonym">Conferva siliculosa</name>
    <dbReference type="NCBI Taxonomy" id="2880"/>
    <lineage>
        <taxon>Eukaryota</taxon>
        <taxon>Sar</taxon>
        <taxon>Stramenopiles</taxon>
        <taxon>Ochrophyta</taxon>
        <taxon>PX clade</taxon>
        <taxon>Phaeophyceae</taxon>
        <taxon>Ectocarpales</taxon>
        <taxon>Ectocarpaceae</taxon>
        <taxon>Ectocarpus</taxon>
    </lineage>
</organism>
<dbReference type="Gene3D" id="3.40.50.720">
    <property type="entry name" value="NAD(P)-binding Rossmann-like Domain"/>
    <property type="match status" value="1"/>
</dbReference>
<dbReference type="GO" id="GO:0009113">
    <property type="term" value="P:purine nucleobase biosynthetic process"/>
    <property type="evidence" value="ECO:0007669"/>
    <property type="project" value="TreeGrafter"/>
</dbReference>
<gene>
    <name evidence="3" type="ORF">Esi_0305_0037</name>
</gene>
<dbReference type="FunFam" id="3.40.50.10860:FF:000012">
    <property type="entry name" value="Methylenetetrahydrofolate dehydrogenase [NAD(+)]"/>
    <property type="match status" value="1"/>
</dbReference>
<dbReference type="GO" id="GO:0004477">
    <property type="term" value="F:methenyltetrahydrofolate cyclohydrolase activity"/>
    <property type="evidence" value="ECO:0007669"/>
    <property type="project" value="TreeGrafter"/>
</dbReference>
<dbReference type="GO" id="GO:0005829">
    <property type="term" value="C:cytosol"/>
    <property type="evidence" value="ECO:0007669"/>
    <property type="project" value="TreeGrafter"/>
</dbReference>
<dbReference type="GO" id="GO:0004487">
    <property type="term" value="F:methylenetetrahydrofolate dehydrogenase (NAD+) activity"/>
    <property type="evidence" value="ECO:0007669"/>
    <property type="project" value="TreeGrafter"/>
</dbReference>
<dbReference type="STRING" id="2880.D7FWG9"/>
<dbReference type="Pfam" id="PF00763">
    <property type="entry name" value="THF_DHG_CYH"/>
    <property type="match status" value="1"/>
</dbReference>
<feature type="domain" description="Tetrahydrofolate dehydrogenase/cyclohydrolase NAD(P)-binding" evidence="2">
    <location>
        <begin position="159"/>
        <end position="311"/>
    </location>
</feature>
<dbReference type="GO" id="GO:0035999">
    <property type="term" value="P:tetrahydrofolate interconversion"/>
    <property type="evidence" value="ECO:0007669"/>
    <property type="project" value="TreeGrafter"/>
</dbReference>
<keyword evidence="4" id="KW-1185">Reference proteome</keyword>
<dbReference type="PANTHER" id="PTHR48099:SF3">
    <property type="entry name" value="METHYLENETETRAHYDROFOLATE DEHYDROGENASE [NAD(+)]"/>
    <property type="match status" value="1"/>
</dbReference>
<dbReference type="InParanoid" id="D7FWG9"/>
<evidence type="ECO:0000313" key="4">
    <source>
        <dbReference type="Proteomes" id="UP000002630"/>
    </source>
</evidence>
<dbReference type="EMBL" id="FN649760">
    <property type="protein sequence ID" value="CBJ32057.1"/>
    <property type="molecule type" value="Genomic_DNA"/>
</dbReference>
<evidence type="ECO:0000259" key="1">
    <source>
        <dbReference type="Pfam" id="PF00763"/>
    </source>
</evidence>
<dbReference type="OrthoDB" id="41403at2759"/>
<proteinExistence type="predicted"/>
<dbReference type="InterPro" id="IPR036291">
    <property type="entry name" value="NAD(P)-bd_dom_sf"/>
</dbReference>
<dbReference type="InterPro" id="IPR020631">
    <property type="entry name" value="THF_DH/CycHdrlase_NAD-bd_dom"/>
</dbReference>
<dbReference type="InterPro" id="IPR046346">
    <property type="entry name" value="Aminoacid_DH-like_N_sf"/>
</dbReference>
<protein>
    <submittedName>
        <fullName evidence="3">Methylene tetrahydrofolate dehydrogenase</fullName>
    </submittedName>
</protein>
<feature type="domain" description="Tetrahydrofolate dehydrogenase/cyclohydrolase catalytic" evidence="1">
    <location>
        <begin position="19"/>
        <end position="131"/>
    </location>
</feature>
<sequence length="343" mass="37835">MSTMEEEKAAAGSKVDAGIVAEPFRQEVRKYIEDKLGGVGPRFVGILANTDPAARKYAEWTGRACIKDGIRYEVRECDPEELEARLEECNGDPEVHGVMIYYPVFGAFPSFFGGSMDDYLRDTVSIRKDVEGLSNTYRRNLYHNVRFVDEAKTKKCILPCTPLAVVKIMEHVGVYDESLPVGDRLQGKTVTIINRSEIVGRPLAAMLANDGATIYSIDVDSIFVFKRGALRKTEATPEEAVKQSDVVVTGVPSKAYKLSASWLKEGSAIINVSTFKNVDEEDVLKIPGVRYVPMVGKVTVAMLERNLLRLHENFGEDMAAETLVKRASIDAGSSQEKPQEGSA</sequence>
<evidence type="ECO:0000259" key="2">
    <source>
        <dbReference type="Pfam" id="PF02882"/>
    </source>
</evidence>
<evidence type="ECO:0000313" key="3">
    <source>
        <dbReference type="EMBL" id="CBJ32057.1"/>
    </source>
</evidence>
<dbReference type="Gene3D" id="3.40.50.10860">
    <property type="entry name" value="Leucine Dehydrogenase, chain A, domain 1"/>
    <property type="match status" value="1"/>
</dbReference>
<dbReference type="PANTHER" id="PTHR48099">
    <property type="entry name" value="C-1-TETRAHYDROFOLATE SYNTHASE, CYTOPLASMIC-RELATED"/>
    <property type="match status" value="1"/>
</dbReference>
<dbReference type="AlphaFoldDB" id="D7FWG9"/>
<dbReference type="eggNOG" id="KOG0089">
    <property type="taxonomic scope" value="Eukaryota"/>
</dbReference>
<dbReference type="SUPFAM" id="SSF53223">
    <property type="entry name" value="Aminoacid dehydrogenase-like, N-terminal domain"/>
    <property type="match status" value="1"/>
</dbReference>